<sequence>KLHFKKSDFLAVLRFASPCPSSSLYLLLKLSPVEMSAFSCAPATFENISLFGAEILSLQTNLVTNYTITVPSAVRFTQPSVEVQNGSFCNITVTYTHPGQGDIINFEAWLPAEGWNGRLQAVGGGGWVAGRSEPFYSAMGGAVADGYATTTTDAGLGNALDASPWALLSPGNVNFYNLQNLASVSLDDGAIIGKSLIRSYYGHGPDYSYWNGCSQGGRQGLMLAQRYPTQYDGIAAGAPGIQWTDFFPSMLWPQQYMNMIEEYPHACELAAITAAAVSACDGLDGVKDGIISEVDACLDAFNPFKMVGRAINCSEAPEVSRAAAAVVNATWQGMRNSQGVQLWPGLNPGTDLAVGVAATNCSTGSCRGVPLPIATQWLSLFVARDPNFDLSHVSQAEFDWMAHQGRQRYNSIIGTDDPDLSAFRDGGGKLITFHGLIDELLPPKGSTKYYNRVSDLIPGVHDFYRHFEVPGMGHCGGGRSGEPTSLFGQLRAWVENGTAPEHTLVRVTVPDGNVQDRILCPYPQKSVVDLNCDRNLGTRCWSCGDNL</sequence>
<dbReference type="PANTHER" id="PTHR33938:SF13">
    <property type="entry name" value="CARBOXYLIC ESTER HYDROLASE"/>
    <property type="match status" value="1"/>
</dbReference>
<dbReference type="InterPro" id="IPR029058">
    <property type="entry name" value="AB_hydrolase_fold"/>
</dbReference>
<protein>
    <recommendedName>
        <fullName evidence="8">Carboxylic ester hydrolase</fullName>
        <ecNumber evidence="8">3.1.1.-</ecNumber>
    </recommendedName>
</protein>
<evidence type="ECO:0000313" key="10">
    <source>
        <dbReference type="Proteomes" id="UP001239213"/>
    </source>
</evidence>
<dbReference type="Gene3D" id="3.40.50.1820">
    <property type="entry name" value="alpha/beta hydrolase"/>
    <property type="match status" value="1"/>
</dbReference>
<dbReference type="EC" id="3.1.1.-" evidence="8"/>
<keyword evidence="6" id="KW-0106">Calcium</keyword>
<evidence type="ECO:0000256" key="1">
    <source>
        <dbReference type="ARBA" id="ARBA00006249"/>
    </source>
</evidence>
<dbReference type="GO" id="GO:0046872">
    <property type="term" value="F:metal ion binding"/>
    <property type="evidence" value="ECO:0007669"/>
    <property type="project" value="UniProtKB-KW"/>
</dbReference>
<comment type="caution">
    <text evidence="9">The sequence shown here is derived from an EMBL/GenBank/DDBJ whole genome shotgun (WGS) entry which is preliminary data.</text>
</comment>
<name>A0AAI9V6I8_9PEZI</name>
<dbReference type="InterPro" id="IPR011118">
    <property type="entry name" value="Tannase/feruloyl_esterase"/>
</dbReference>
<evidence type="ECO:0000256" key="5">
    <source>
        <dbReference type="ARBA" id="ARBA00022801"/>
    </source>
</evidence>
<dbReference type="Pfam" id="PF07519">
    <property type="entry name" value="Tannase"/>
    <property type="match status" value="1"/>
</dbReference>
<gene>
    <name evidence="9" type="ORF">CCUS01_05718</name>
</gene>
<keyword evidence="10" id="KW-1185">Reference proteome</keyword>
<dbReference type="GO" id="GO:0030600">
    <property type="term" value="F:feruloyl esterase activity"/>
    <property type="evidence" value="ECO:0007669"/>
    <property type="project" value="UniProtKB-ARBA"/>
</dbReference>
<keyword evidence="4" id="KW-0732">Signal</keyword>
<evidence type="ECO:0000256" key="4">
    <source>
        <dbReference type="ARBA" id="ARBA00022729"/>
    </source>
</evidence>
<keyword evidence="2" id="KW-0719">Serine esterase</keyword>
<dbReference type="Proteomes" id="UP001239213">
    <property type="component" value="Unassembled WGS sequence"/>
</dbReference>
<dbReference type="SUPFAM" id="SSF53474">
    <property type="entry name" value="alpha/beta-Hydrolases"/>
    <property type="match status" value="1"/>
</dbReference>
<feature type="non-terminal residue" evidence="9">
    <location>
        <position position="1"/>
    </location>
</feature>
<reference evidence="9" key="1">
    <citation type="submission" date="2016-11" db="EMBL/GenBank/DDBJ databases">
        <title>The genome sequence of Colletotrichum cuscutae.</title>
        <authorList>
            <person name="Baroncelli R."/>
        </authorList>
    </citation>
    <scope>NUCLEOTIDE SEQUENCE</scope>
    <source>
        <strain evidence="9">IMI 304802</strain>
    </source>
</reference>
<accession>A0AAI9V6I8</accession>
<keyword evidence="3" id="KW-0479">Metal-binding</keyword>
<evidence type="ECO:0000256" key="7">
    <source>
        <dbReference type="ARBA" id="ARBA00023157"/>
    </source>
</evidence>
<evidence type="ECO:0000313" key="9">
    <source>
        <dbReference type="EMBL" id="KAK1473111.1"/>
    </source>
</evidence>
<dbReference type="AlphaFoldDB" id="A0AAI9V6I8"/>
<keyword evidence="7" id="KW-1015">Disulfide bond</keyword>
<evidence type="ECO:0000256" key="6">
    <source>
        <dbReference type="ARBA" id="ARBA00022837"/>
    </source>
</evidence>
<evidence type="ECO:0000256" key="3">
    <source>
        <dbReference type="ARBA" id="ARBA00022723"/>
    </source>
</evidence>
<evidence type="ECO:0000256" key="8">
    <source>
        <dbReference type="RuleBase" id="RU361238"/>
    </source>
</evidence>
<dbReference type="EMBL" id="MPDP01000179">
    <property type="protein sequence ID" value="KAK1473111.1"/>
    <property type="molecule type" value="Genomic_DNA"/>
</dbReference>
<keyword evidence="5 8" id="KW-0378">Hydrolase</keyword>
<organism evidence="9 10">
    <name type="scientific">Colletotrichum cuscutae</name>
    <dbReference type="NCBI Taxonomy" id="1209917"/>
    <lineage>
        <taxon>Eukaryota</taxon>
        <taxon>Fungi</taxon>
        <taxon>Dikarya</taxon>
        <taxon>Ascomycota</taxon>
        <taxon>Pezizomycotina</taxon>
        <taxon>Sordariomycetes</taxon>
        <taxon>Hypocreomycetidae</taxon>
        <taxon>Glomerellales</taxon>
        <taxon>Glomerellaceae</taxon>
        <taxon>Colletotrichum</taxon>
        <taxon>Colletotrichum acutatum species complex</taxon>
    </lineage>
</organism>
<dbReference type="PANTHER" id="PTHR33938">
    <property type="entry name" value="FERULOYL ESTERASE B-RELATED"/>
    <property type="match status" value="1"/>
</dbReference>
<evidence type="ECO:0000256" key="2">
    <source>
        <dbReference type="ARBA" id="ARBA00022487"/>
    </source>
</evidence>
<comment type="similarity">
    <text evidence="1 8">Belongs to the tannase family.</text>
</comment>
<proteinExistence type="inferred from homology"/>